<dbReference type="AlphaFoldDB" id="A0AAD9YKQ5"/>
<dbReference type="Proteomes" id="UP001281614">
    <property type="component" value="Unassembled WGS sequence"/>
</dbReference>
<evidence type="ECO:0000313" key="1">
    <source>
        <dbReference type="EMBL" id="KAK2769952.1"/>
    </source>
</evidence>
<keyword evidence="2" id="KW-1185">Reference proteome</keyword>
<name>A0AAD9YKQ5_COLKA</name>
<organism evidence="1 2">
    <name type="scientific">Colletotrichum kahawae</name>
    <name type="common">Coffee berry disease fungus</name>
    <dbReference type="NCBI Taxonomy" id="34407"/>
    <lineage>
        <taxon>Eukaryota</taxon>
        <taxon>Fungi</taxon>
        <taxon>Dikarya</taxon>
        <taxon>Ascomycota</taxon>
        <taxon>Pezizomycotina</taxon>
        <taxon>Sordariomycetes</taxon>
        <taxon>Hypocreomycetidae</taxon>
        <taxon>Glomerellales</taxon>
        <taxon>Glomerellaceae</taxon>
        <taxon>Colletotrichum</taxon>
        <taxon>Colletotrichum gloeosporioides species complex</taxon>
    </lineage>
</organism>
<dbReference type="InterPro" id="IPR018247">
    <property type="entry name" value="EF_Hand_1_Ca_BS"/>
</dbReference>
<gene>
    <name evidence="1" type="ORF">CKAH01_14888</name>
</gene>
<sequence length="185" mass="21246">MNIPDHVMFARHLAELAGESRDHGLRPFLEKKAAELIEELHCGCSNLADGWFDANISLVINLKQNPGKIFLGKNEAMEYFKVSYHKSDKEDRWHQLNFVLVTADRGRVTSYLEDFSVAFDENSPAGPTKKEVILITMDLNDSNKIQRMEYRLLCKDDDVDMDPHYDWDGGVDKIKNEPVNINYAI</sequence>
<dbReference type="PROSITE" id="PS00018">
    <property type="entry name" value="EF_HAND_1"/>
    <property type="match status" value="1"/>
</dbReference>
<comment type="caution">
    <text evidence="1">The sequence shown here is derived from an EMBL/GenBank/DDBJ whole genome shotgun (WGS) entry which is preliminary data.</text>
</comment>
<reference evidence="1" key="1">
    <citation type="submission" date="2023-02" db="EMBL/GenBank/DDBJ databases">
        <title>Colletotrichum kahawae CIFC_Que2 genome sequencing and assembly.</title>
        <authorList>
            <person name="Baroncelli R."/>
        </authorList>
    </citation>
    <scope>NUCLEOTIDE SEQUENCE</scope>
    <source>
        <strain evidence="1">CIFC_Que2</strain>
    </source>
</reference>
<proteinExistence type="predicted"/>
<protein>
    <submittedName>
        <fullName evidence="1">Uncharacterized protein</fullName>
    </submittedName>
</protein>
<accession>A0AAD9YKQ5</accession>
<dbReference type="EMBL" id="VYYT01000102">
    <property type="protein sequence ID" value="KAK2769952.1"/>
    <property type="molecule type" value="Genomic_DNA"/>
</dbReference>
<evidence type="ECO:0000313" key="2">
    <source>
        <dbReference type="Proteomes" id="UP001281614"/>
    </source>
</evidence>